<evidence type="ECO:0000313" key="3">
    <source>
        <dbReference type="Proteomes" id="UP001583193"/>
    </source>
</evidence>
<feature type="region of interest" description="Disordered" evidence="1">
    <location>
        <begin position="257"/>
        <end position="283"/>
    </location>
</feature>
<keyword evidence="3" id="KW-1185">Reference proteome</keyword>
<sequence>MASSQLPLRGSRKNETKELAESSNSASGWTFFPPLPHTGEADTPNPPSHSSATTRWQSETGNIQQRKQEGRSHVTKPANARLTDRTSSSTTLPIINNKSSAIQEKLVNTRLTNQTSSSTTLPIINNKSSDTQEKLANAQLTDRTSSSTTLPIVSNTLSDTQEKSANVRLTDQTSSSTTLPTVSSNKSSNTQEKSVNTQLTDQTSSSTTLPTVSSNKSSNTQEKSARVKQRSHKHMQEPGVYHEELNRNTAGKCRMDDLPESRKDCSEPRTTFQHGVPSPAFPRVHQDPLPALPRISSGPSLVQSFENVLPSDVATQLIRSSSQHDHTGSHEHEHFPKREARPASEQAPESFSNTGLGYIPKERASSIGDGATSLPTIPETPYEEEVRRAAQQTDRIAHGNTRRNSRQMIGQVLVTTDAPHAHKQKQKQEDSPKSKSESYYRSDSRSSSQTCSSSASEWNTDESSTFVSQSAGHKPRVDSPSQSLLPNHPQDDARRSGYLEDKYKSPAHPKRDSETAQTGHVENKKSHHIPQIQTQKPQKPSNSAKPRPDCMPPQTQTQTQTETESTNNAPVPPLRKDLLPPWAVGSAALSRNQ</sequence>
<accession>A0ABR3WMD4</accession>
<feature type="compositionally biased region" description="Low complexity" evidence="1">
    <location>
        <begin position="197"/>
        <end position="214"/>
    </location>
</feature>
<feature type="compositionally biased region" description="Low complexity" evidence="1">
    <location>
        <begin position="445"/>
        <end position="456"/>
    </location>
</feature>
<feature type="compositionally biased region" description="Basic and acidic residues" evidence="1">
    <location>
        <begin position="426"/>
        <end position="444"/>
    </location>
</feature>
<feature type="compositionally biased region" description="Basic and acidic residues" evidence="1">
    <location>
        <begin position="322"/>
        <end position="342"/>
    </location>
</feature>
<feature type="compositionally biased region" description="Polar residues" evidence="1">
    <location>
        <begin position="185"/>
        <end position="196"/>
    </location>
</feature>
<feature type="compositionally biased region" description="Basic and acidic residues" evidence="1">
    <location>
        <begin position="257"/>
        <end position="267"/>
    </location>
</feature>
<feature type="compositionally biased region" description="Polar residues" evidence="1">
    <location>
        <begin position="48"/>
        <end position="65"/>
    </location>
</feature>
<feature type="region of interest" description="Disordered" evidence="1">
    <location>
        <begin position="136"/>
        <end position="241"/>
    </location>
</feature>
<feature type="compositionally biased region" description="Low complexity" evidence="1">
    <location>
        <begin position="173"/>
        <end position="184"/>
    </location>
</feature>
<evidence type="ECO:0000256" key="1">
    <source>
        <dbReference type="SAM" id="MobiDB-lite"/>
    </source>
</evidence>
<dbReference type="Proteomes" id="UP001583193">
    <property type="component" value="Unassembled WGS sequence"/>
</dbReference>
<feature type="compositionally biased region" description="Low complexity" evidence="1">
    <location>
        <begin position="529"/>
        <end position="540"/>
    </location>
</feature>
<gene>
    <name evidence="2" type="ORF">Plec18167_009628</name>
</gene>
<feature type="region of interest" description="Disordered" evidence="1">
    <location>
        <begin position="1"/>
        <end position="96"/>
    </location>
</feature>
<feature type="region of interest" description="Disordered" evidence="1">
    <location>
        <begin position="320"/>
        <end position="593"/>
    </location>
</feature>
<feature type="compositionally biased region" description="Polar residues" evidence="1">
    <location>
        <begin position="138"/>
        <end position="172"/>
    </location>
</feature>
<dbReference type="EMBL" id="JAVDPF010000069">
    <property type="protein sequence ID" value="KAL1864797.1"/>
    <property type="molecule type" value="Genomic_DNA"/>
</dbReference>
<reference evidence="2 3" key="1">
    <citation type="journal article" date="2024" name="IMA Fungus">
        <title>IMA Genome - F19 : A genome assembly and annotation guide to empower mycologists, including annotated draft genome sequences of Ceratocystis pirilliformis, Diaporthe australafricana, Fusarium ophioides, Paecilomyces lecythidis, and Sporothrix stenoceras.</title>
        <authorList>
            <person name="Aylward J."/>
            <person name="Wilson A.M."/>
            <person name="Visagie C.M."/>
            <person name="Spraker J."/>
            <person name="Barnes I."/>
            <person name="Buitendag C."/>
            <person name="Ceriani C."/>
            <person name="Del Mar Angel L."/>
            <person name="du Plessis D."/>
            <person name="Fuchs T."/>
            <person name="Gasser K."/>
            <person name="Kramer D."/>
            <person name="Li W."/>
            <person name="Munsamy K."/>
            <person name="Piso A."/>
            <person name="Price J.L."/>
            <person name="Sonnekus B."/>
            <person name="Thomas C."/>
            <person name="van der Nest A."/>
            <person name="van Dijk A."/>
            <person name="van Heerden A."/>
            <person name="van Vuuren N."/>
            <person name="Yilmaz N."/>
            <person name="Duong T.A."/>
            <person name="van der Merwe N.A."/>
            <person name="Wingfield M.J."/>
            <person name="Wingfield B.D."/>
        </authorList>
    </citation>
    <scope>NUCLEOTIDE SEQUENCE [LARGE SCALE GENOMIC DNA]</scope>
    <source>
        <strain evidence="2 3">CMW 18167</strain>
    </source>
</reference>
<feature type="compositionally biased region" description="Low complexity" evidence="1">
    <location>
        <begin position="554"/>
        <end position="564"/>
    </location>
</feature>
<evidence type="ECO:0000313" key="2">
    <source>
        <dbReference type="EMBL" id="KAL1864797.1"/>
    </source>
</evidence>
<comment type="caution">
    <text evidence="2">The sequence shown here is derived from an EMBL/GenBank/DDBJ whole genome shotgun (WGS) entry which is preliminary data.</text>
</comment>
<organism evidence="2 3">
    <name type="scientific">Paecilomyces lecythidis</name>
    <dbReference type="NCBI Taxonomy" id="3004212"/>
    <lineage>
        <taxon>Eukaryota</taxon>
        <taxon>Fungi</taxon>
        <taxon>Dikarya</taxon>
        <taxon>Ascomycota</taxon>
        <taxon>Pezizomycotina</taxon>
        <taxon>Eurotiomycetes</taxon>
        <taxon>Eurotiomycetidae</taxon>
        <taxon>Eurotiales</taxon>
        <taxon>Thermoascaceae</taxon>
        <taxon>Paecilomyces</taxon>
    </lineage>
</organism>
<feature type="compositionally biased region" description="Basic and acidic residues" evidence="1">
    <location>
        <begin position="489"/>
        <end position="514"/>
    </location>
</feature>
<feature type="compositionally biased region" description="Polar residues" evidence="1">
    <location>
        <begin position="457"/>
        <end position="471"/>
    </location>
</feature>
<protein>
    <submittedName>
        <fullName evidence="2">Uncharacterized protein</fullName>
    </submittedName>
</protein>
<name>A0ABR3WMD4_9EURO</name>
<proteinExistence type="predicted"/>